<dbReference type="RefSeq" id="WP_172186756.1">
    <property type="nucleotide sequence ID" value="NZ_CAWPPK010000168.1"/>
</dbReference>
<dbReference type="EMBL" id="SRRZ01000025">
    <property type="protein sequence ID" value="NQE34141.1"/>
    <property type="molecule type" value="Genomic_DNA"/>
</dbReference>
<protein>
    <recommendedName>
        <fullName evidence="3">Coenzyme Q (Ubiquinone) biosynthesis protein Coq4</fullName>
    </recommendedName>
</protein>
<dbReference type="PANTHER" id="PTHR12922">
    <property type="entry name" value="UBIQUINONE BIOSYNTHESIS PROTEIN"/>
    <property type="match status" value="1"/>
</dbReference>
<evidence type="ECO:0000313" key="2">
    <source>
        <dbReference type="Proteomes" id="UP000702425"/>
    </source>
</evidence>
<proteinExistence type="predicted"/>
<sequence>MHNGYTGSEFTDILVKMFGLAVNPSSLNNILGISESVRDTIIERNKEKAEKLIYDNIPGLEELFQENYSPVHPLEELIKMPTNTIGYIYAEHMARNNLNLFPFNSQKEPDKYQFFFGRIRQTHDIIHVVTGFETDNLGEIGIEGFYLGQATIVNIYYLLIARMSHILFDEKIFDGQLYLHNLTKGFQMGQKAEKILALRWEDMWLEDMATLRNKLGIIC</sequence>
<gene>
    <name evidence="1" type="ORF">E5S67_01864</name>
</gene>
<dbReference type="InterPro" id="IPR007715">
    <property type="entry name" value="Coq4"/>
</dbReference>
<organism evidence="1 2">
    <name type="scientific">Microcoleus asticus IPMA8</name>
    <dbReference type="NCBI Taxonomy" id="2563858"/>
    <lineage>
        <taxon>Bacteria</taxon>
        <taxon>Bacillati</taxon>
        <taxon>Cyanobacteriota</taxon>
        <taxon>Cyanophyceae</taxon>
        <taxon>Oscillatoriophycideae</taxon>
        <taxon>Oscillatoriales</taxon>
        <taxon>Microcoleaceae</taxon>
        <taxon>Microcoleus</taxon>
        <taxon>Microcoleus asticus</taxon>
    </lineage>
</organism>
<reference evidence="1 2" key="1">
    <citation type="journal article" date="2020" name="Sci. Rep.">
        <title>A novel cyanobacterial geosmin producer, revising GeoA distribution and dispersion patterns in Bacteria.</title>
        <authorList>
            <person name="Churro C."/>
            <person name="Semedo-Aguiar A.P."/>
            <person name="Silva A.D."/>
            <person name="Pereira-Leal J.B."/>
            <person name="Leite R.B."/>
        </authorList>
    </citation>
    <scope>NUCLEOTIDE SEQUENCE [LARGE SCALE GENOMIC DNA]</scope>
    <source>
        <strain evidence="1 2">IPMA8</strain>
    </source>
</reference>
<evidence type="ECO:0000313" key="1">
    <source>
        <dbReference type="EMBL" id="NQE34141.1"/>
    </source>
</evidence>
<evidence type="ECO:0008006" key="3">
    <source>
        <dbReference type="Google" id="ProtNLM"/>
    </source>
</evidence>
<name>A0ABX2CUX2_9CYAN</name>
<comment type="caution">
    <text evidence="1">The sequence shown here is derived from an EMBL/GenBank/DDBJ whole genome shotgun (WGS) entry which is preliminary data.</text>
</comment>
<dbReference type="PANTHER" id="PTHR12922:SF7">
    <property type="entry name" value="UBIQUINONE BIOSYNTHESIS PROTEIN COQ4 HOMOLOG, MITOCHONDRIAL"/>
    <property type="match status" value="1"/>
</dbReference>
<dbReference type="Pfam" id="PF05019">
    <property type="entry name" value="Coq4"/>
    <property type="match status" value="1"/>
</dbReference>
<accession>A0ABX2CUX2</accession>
<keyword evidence="2" id="KW-1185">Reference proteome</keyword>
<dbReference type="Proteomes" id="UP000702425">
    <property type="component" value="Unassembled WGS sequence"/>
</dbReference>